<evidence type="ECO:0000313" key="1">
    <source>
        <dbReference type="EMBL" id="MPC34437.1"/>
    </source>
</evidence>
<comment type="caution">
    <text evidence="1">The sequence shown here is derived from an EMBL/GenBank/DDBJ whole genome shotgun (WGS) entry which is preliminary data.</text>
</comment>
<evidence type="ECO:0000313" key="2">
    <source>
        <dbReference type="Proteomes" id="UP000324222"/>
    </source>
</evidence>
<gene>
    <name evidence="1" type="ORF">E2C01_027829</name>
</gene>
<dbReference type="AlphaFoldDB" id="A0A5B7EMD2"/>
<dbReference type="EMBL" id="VSRR010003055">
    <property type="protein sequence ID" value="MPC34437.1"/>
    <property type="molecule type" value="Genomic_DNA"/>
</dbReference>
<reference evidence="1 2" key="1">
    <citation type="submission" date="2019-05" db="EMBL/GenBank/DDBJ databases">
        <title>Another draft genome of Portunus trituberculatus and its Hox gene families provides insights of decapod evolution.</title>
        <authorList>
            <person name="Jeong J.-H."/>
            <person name="Song I."/>
            <person name="Kim S."/>
            <person name="Choi T."/>
            <person name="Kim D."/>
            <person name="Ryu S."/>
            <person name="Kim W."/>
        </authorList>
    </citation>
    <scope>NUCLEOTIDE SEQUENCE [LARGE SCALE GENOMIC DNA]</scope>
    <source>
        <tissue evidence="1">Muscle</tissue>
    </source>
</reference>
<protein>
    <submittedName>
        <fullName evidence="1">Uncharacterized protein</fullName>
    </submittedName>
</protein>
<sequence length="173" mass="19435">MYKLLERRDGALLVNALTPPCEEIGKPCYQVGRETQTDGPVNDNVLLVVVGKFKLYFVRITTCLSGFNALSNSVPHFSVLDWAREKGSVPLTYDSFDAGHHPRSIRWVYCDSLCWEAVVEGFRGGGDLIAPNQQYTTPSTAGPELMEEMKILHHSHLRHSLPRLKDRHNVCIA</sequence>
<keyword evidence="2" id="KW-1185">Reference proteome</keyword>
<organism evidence="1 2">
    <name type="scientific">Portunus trituberculatus</name>
    <name type="common">Swimming crab</name>
    <name type="synonym">Neptunus trituberculatus</name>
    <dbReference type="NCBI Taxonomy" id="210409"/>
    <lineage>
        <taxon>Eukaryota</taxon>
        <taxon>Metazoa</taxon>
        <taxon>Ecdysozoa</taxon>
        <taxon>Arthropoda</taxon>
        <taxon>Crustacea</taxon>
        <taxon>Multicrustacea</taxon>
        <taxon>Malacostraca</taxon>
        <taxon>Eumalacostraca</taxon>
        <taxon>Eucarida</taxon>
        <taxon>Decapoda</taxon>
        <taxon>Pleocyemata</taxon>
        <taxon>Brachyura</taxon>
        <taxon>Eubrachyura</taxon>
        <taxon>Portunoidea</taxon>
        <taxon>Portunidae</taxon>
        <taxon>Portuninae</taxon>
        <taxon>Portunus</taxon>
    </lineage>
</organism>
<accession>A0A5B7EMD2</accession>
<dbReference type="Proteomes" id="UP000324222">
    <property type="component" value="Unassembled WGS sequence"/>
</dbReference>
<proteinExistence type="predicted"/>
<name>A0A5B7EMD2_PORTR</name>